<evidence type="ECO:0000313" key="12">
    <source>
        <dbReference type="Proteomes" id="UP000837675"/>
    </source>
</evidence>
<keyword evidence="12" id="KW-1185">Reference proteome</keyword>
<dbReference type="Pfam" id="PF00189">
    <property type="entry name" value="Ribosomal_S3_C"/>
    <property type="match status" value="1"/>
</dbReference>
<keyword evidence="5 9" id="KW-0687">Ribonucleoprotein</keyword>
<gene>
    <name evidence="11" type="ORF">MHYMCMPASI_00247</name>
</gene>
<dbReference type="PROSITE" id="PS00548">
    <property type="entry name" value="RIBOSOMAL_S3"/>
    <property type="match status" value="1"/>
</dbReference>
<evidence type="ECO:0000256" key="4">
    <source>
        <dbReference type="ARBA" id="ARBA00022980"/>
    </source>
</evidence>
<dbReference type="GO" id="GO:0003735">
    <property type="term" value="F:structural constituent of ribosome"/>
    <property type="evidence" value="ECO:0007669"/>
    <property type="project" value="InterPro"/>
</dbReference>
<dbReference type="EMBL" id="CAJVAF010000082">
    <property type="protein sequence ID" value="CAG7590089.1"/>
    <property type="molecule type" value="Genomic_DNA"/>
</dbReference>
<dbReference type="Pfam" id="PF07650">
    <property type="entry name" value="KH_2"/>
    <property type="match status" value="1"/>
</dbReference>
<evidence type="ECO:0000256" key="6">
    <source>
        <dbReference type="ARBA" id="ARBA00035154"/>
    </source>
</evidence>
<dbReference type="PANTHER" id="PTHR11760">
    <property type="entry name" value="30S/40S RIBOSOMAL PROTEIN S3"/>
    <property type="match status" value="1"/>
</dbReference>
<sequence length="222" mass="24558">MGQKVNPISLRLGIDGLNNWSSIWYANKDYADKLHQDLRIRKCVQDSLSSAGISKIKIERLAKKVKVTINAARPGIIIGSKGKDINKVKQAIEAITRNTKGGVTESEVIVNVIEVKKPDLDATIVAQNLAQQLEKRIAFRKAAKRLIQNAMRMGAEGIKIKISGRIGGAEIARDQQYNEGRVPLHTLRMMIDYGTAEAHTTYGRIGVKVWVCKGQKSSINIE</sequence>
<reference evidence="11" key="1">
    <citation type="submission" date="2021-06" db="EMBL/GenBank/DDBJ databases">
        <authorList>
            <person name="Nardi T."/>
            <person name="Nardi T."/>
        </authorList>
    </citation>
    <scope>NUCLEOTIDE SEQUENCE</scope>
</reference>
<dbReference type="GO" id="GO:0022627">
    <property type="term" value="C:cytosolic small ribosomal subunit"/>
    <property type="evidence" value="ECO:0007669"/>
    <property type="project" value="TreeGrafter"/>
</dbReference>
<dbReference type="SUPFAM" id="SSF54821">
    <property type="entry name" value="Ribosomal protein S3 C-terminal domain"/>
    <property type="match status" value="1"/>
</dbReference>
<evidence type="ECO:0000256" key="1">
    <source>
        <dbReference type="ARBA" id="ARBA00010761"/>
    </source>
</evidence>
<comment type="caution">
    <text evidence="11">The sequence shown here is derived from an EMBL/GenBank/DDBJ whole genome shotgun (WGS) entry which is preliminary data.</text>
</comment>
<evidence type="ECO:0000259" key="10">
    <source>
        <dbReference type="PROSITE" id="PS50823"/>
    </source>
</evidence>
<evidence type="ECO:0000256" key="2">
    <source>
        <dbReference type="ARBA" id="ARBA00022730"/>
    </source>
</evidence>
<dbReference type="Gene3D" id="3.30.1140.32">
    <property type="entry name" value="Ribosomal protein S3, C-terminal domain"/>
    <property type="match status" value="1"/>
</dbReference>
<dbReference type="SMART" id="SM00322">
    <property type="entry name" value="KH"/>
    <property type="match status" value="1"/>
</dbReference>
<accession>A0A8S4C1S6</accession>
<dbReference type="GO" id="GO:0019843">
    <property type="term" value="F:rRNA binding"/>
    <property type="evidence" value="ECO:0007669"/>
    <property type="project" value="UniProtKB-KW"/>
</dbReference>
<dbReference type="InterPro" id="IPR001351">
    <property type="entry name" value="Ribosomal_uS3_C"/>
</dbReference>
<evidence type="ECO:0000256" key="9">
    <source>
        <dbReference type="RuleBase" id="RU003624"/>
    </source>
</evidence>
<dbReference type="PANTHER" id="PTHR11760:SF19">
    <property type="entry name" value="SMALL RIBOSOMAL SUBUNIT PROTEIN US3C"/>
    <property type="match status" value="1"/>
</dbReference>
<dbReference type="InterPro" id="IPR015946">
    <property type="entry name" value="KH_dom-like_a/b"/>
</dbReference>
<dbReference type="NCBIfam" id="TIGR01009">
    <property type="entry name" value="rpsC_bact"/>
    <property type="match status" value="1"/>
</dbReference>
<dbReference type="InterPro" id="IPR004087">
    <property type="entry name" value="KH_dom"/>
</dbReference>
<dbReference type="InterPro" id="IPR005704">
    <property type="entry name" value="Ribosomal_uS3_bac-typ"/>
</dbReference>
<evidence type="ECO:0000256" key="5">
    <source>
        <dbReference type="ARBA" id="ARBA00023274"/>
    </source>
</evidence>
<dbReference type="InterPro" id="IPR004044">
    <property type="entry name" value="KH_dom_type_2"/>
</dbReference>
<dbReference type="Gene3D" id="3.30.300.20">
    <property type="match status" value="1"/>
</dbReference>
<dbReference type="CDD" id="cd02412">
    <property type="entry name" value="KH-II_30S_S3"/>
    <property type="match status" value="1"/>
</dbReference>
<name>A0A8S4C1S6_9ACAR</name>
<dbReference type="PROSITE" id="PS50823">
    <property type="entry name" value="KH_TYPE_2"/>
    <property type="match status" value="1"/>
</dbReference>
<keyword evidence="4 9" id="KW-0689">Ribosomal protein</keyword>
<proteinExistence type="inferred from homology"/>
<keyword evidence="3 8" id="KW-0694">RNA-binding</keyword>
<evidence type="ECO:0000313" key="11">
    <source>
        <dbReference type="EMBL" id="CAG7590089.1"/>
    </source>
</evidence>
<comment type="similarity">
    <text evidence="1 9">Belongs to the universal ribosomal protein uS3 family.</text>
</comment>
<dbReference type="GO" id="GO:0006412">
    <property type="term" value="P:translation"/>
    <property type="evidence" value="ECO:0007669"/>
    <property type="project" value="InterPro"/>
</dbReference>
<dbReference type="InterPro" id="IPR009019">
    <property type="entry name" value="KH_sf_prok-type"/>
</dbReference>
<feature type="domain" description="KH type-2" evidence="10">
    <location>
        <begin position="40"/>
        <end position="116"/>
    </location>
</feature>
<dbReference type="InterPro" id="IPR057258">
    <property type="entry name" value="Ribosomal_uS3"/>
</dbReference>
<dbReference type="FunFam" id="3.30.300.20:FF:000001">
    <property type="entry name" value="30S ribosomal protein S3"/>
    <property type="match status" value="1"/>
</dbReference>
<protein>
    <recommendedName>
        <fullName evidence="6">Small ribosomal subunit protein uS3c</fullName>
    </recommendedName>
    <alternativeName>
        <fullName evidence="7">30S ribosomal protein S3, chloroplastic</fullName>
    </alternativeName>
</protein>
<dbReference type="HAMAP" id="MF_01309_B">
    <property type="entry name" value="Ribosomal_uS3_B"/>
    <property type="match status" value="1"/>
</dbReference>
<dbReference type="SUPFAM" id="SSF54814">
    <property type="entry name" value="Prokaryotic type KH domain (KH-domain type II)"/>
    <property type="match status" value="1"/>
</dbReference>
<dbReference type="AlphaFoldDB" id="A0A8S4C1S6"/>
<dbReference type="InterPro" id="IPR018280">
    <property type="entry name" value="Ribosomal_uS3_CS"/>
</dbReference>
<evidence type="ECO:0000256" key="7">
    <source>
        <dbReference type="ARBA" id="ARBA00035473"/>
    </source>
</evidence>
<dbReference type="Proteomes" id="UP000837675">
    <property type="component" value="Unassembled WGS sequence"/>
</dbReference>
<keyword evidence="2" id="KW-0699">rRNA-binding</keyword>
<organism evidence="11 12">
    <name type="scientific">Hyalomma marginatum</name>
    <dbReference type="NCBI Taxonomy" id="34627"/>
    <lineage>
        <taxon>Eukaryota</taxon>
        <taxon>Metazoa</taxon>
        <taxon>Ecdysozoa</taxon>
        <taxon>Arthropoda</taxon>
        <taxon>Chelicerata</taxon>
        <taxon>Arachnida</taxon>
        <taxon>Acari</taxon>
        <taxon>Parasitiformes</taxon>
        <taxon>Ixodida</taxon>
        <taxon>Ixodoidea</taxon>
        <taxon>Ixodidae</taxon>
        <taxon>Hyalomminae</taxon>
        <taxon>Hyalomma</taxon>
    </lineage>
</organism>
<evidence type="ECO:0000256" key="8">
    <source>
        <dbReference type="PROSITE-ProRule" id="PRU00118"/>
    </source>
</evidence>
<dbReference type="InterPro" id="IPR036419">
    <property type="entry name" value="Ribosomal_S3_C_sf"/>
</dbReference>
<evidence type="ECO:0000256" key="3">
    <source>
        <dbReference type="ARBA" id="ARBA00022884"/>
    </source>
</evidence>